<keyword evidence="2" id="KW-1185">Reference proteome</keyword>
<dbReference type="RefSeq" id="WP_123420888.1">
    <property type="nucleotide sequence ID" value="NZ_RJUL01000002.1"/>
</dbReference>
<evidence type="ECO:0000313" key="1">
    <source>
        <dbReference type="EMBL" id="ROQ30096.1"/>
    </source>
</evidence>
<dbReference type="STRING" id="584787.GCA_001247655_00493"/>
<reference evidence="1 2" key="1">
    <citation type="submission" date="2018-11" db="EMBL/GenBank/DDBJ databases">
        <title>Genomic Encyclopedia of Type Strains, Phase IV (KMG-IV): sequencing the most valuable type-strain genomes for metagenomic binning, comparative biology and taxonomic classification.</title>
        <authorList>
            <person name="Goeker M."/>
        </authorList>
    </citation>
    <scope>NUCLEOTIDE SEQUENCE [LARGE SCALE GENOMIC DNA]</scope>
    <source>
        <strain evidence="1 2">DSM 21945</strain>
    </source>
</reference>
<dbReference type="EMBL" id="RJUL01000002">
    <property type="protein sequence ID" value="ROQ30096.1"/>
    <property type="molecule type" value="Genomic_DNA"/>
</dbReference>
<dbReference type="Pfam" id="PF22098">
    <property type="entry name" value="DUF6942"/>
    <property type="match status" value="1"/>
</dbReference>
<dbReference type="Proteomes" id="UP000268033">
    <property type="component" value="Unassembled WGS sequence"/>
</dbReference>
<proteinExistence type="predicted"/>
<name>A0A3N1PZU6_9GAMM</name>
<evidence type="ECO:0000313" key="2">
    <source>
        <dbReference type="Proteomes" id="UP000268033"/>
    </source>
</evidence>
<gene>
    <name evidence="1" type="ORF">EDC28_102489</name>
</gene>
<comment type="caution">
    <text evidence="1">The sequence shown here is derived from an EMBL/GenBank/DDBJ whole genome shotgun (WGS) entry which is preliminary data.</text>
</comment>
<sequence length="163" mass="18386">MNIGLGGQAPHFCVHIANRPPLDEYQHDVYRPMRPGEIADIARQTGNHWRKIFNVFAKLAYLLDNEGYDSWQALRDHSLLQEGSRYALLFSPPDLNALAPQALLLGKGYGDSLGLTEESGGPLRWQMPGFATLNGGRLILCPYFDYRQLSNIKLLYLKELIEA</sequence>
<organism evidence="1 2">
    <name type="scientific">Gallaecimonas pentaromativorans</name>
    <dbReference type="NCBI Taxonomy" id="584787"/>
    <lineage>
        <taxon>Bacteria</taxon>
        <taxon>Pseudomonadati</taxon>
        <taxon>Pseudomonadota</taxon>
        <taxon>Gammaproteobacteria</taxon>
        <taxon>Enterobacterales</taxon>
        <taxon>Gallaecimonadaceae</taxon>
        <taxon>Gallaecimonas</taxon>
    </lineage>
</organism>
<accession>A0A3N1PZU6</accession>
<dbReference type="AlphaFoldDB" id="A0A3N1PZU6"/>
<protein>
    <submittedName>
        <fullName evidence="1">Uncharacterized protein</fullName>
    </submittedName>
</protein>
<dbReference type="InterPro" id="IPR054222">
    <property type="entry name" value="DUF6942"/>
</dbReference>